<dbReference type="PRINTS" id="PR00625">
    <property type="entry name" value="JDOMAIN"/>
</dbReference>
<dbReference type="EMBL" id="JACOQI010000002">
    <property type="protein sequence ID" value="MBC5769296.1"/>
    <property type="molecule type" value="Genomic_DNA"/>
</dbReference>
<protein>
    <submittedName>
        <fullName evidence="3">DnaJ domain-containing protein</fullName>
    </submittedName>
</protein>
<dbReference type="SMART" id="SM00271">
    <property type="entry name" value="DnaJ"/>
    <property type="match status" value="1"/>
</dbReference>
<evidence type="ECO:0000313" key="4">
    <source>
        <dbReference type="Proteomes" id="UP000620327"/>
    </source>
</evidence>
<dbReference type="InterPro" id="IPR050817">
    <property type="entry name" value="DjlA_DnaK_co-chaperone"/>
</dbReference>
<accession>A0A923S685</accession>
<comment type="caution">
    <text evidence="3">The sequence shown here is derived from an EMBL/GenBank/DDBJ whole genome shotgun (WGS) entry which is preliminary data.</text>
</comment>
<gene>
    <name evidence="3" type="ORF">H8Z83_02910</name>
</gene>
<dbReference type="RefSeq" id="WP_187013676.1">
    <property type="nucleotide sequence ID" value="NZ_JACOQI010000002.1"/>
</dbReference>
<organism evidence="3 4">
    <name type="scientific">Dysosmobacter segnis</name>
    <dbReference type="NCBI Taxonomy" id="2763042"/>
    <lineage>
        <taxon>Bacteria</taxon>
        <taxon>Bacillati</taxon>
        <taxon>Bacillota</taxon>
        <taxon>Clostridia</taxon>
        <taxon>Eubacteriales</taxon>
        <taxon>Oscillospiraceae</taxon>
        <taxon>Dysosmobacter</taxon>
    </lineage>
</organism>
<dbReference type="Gene3D" id="1.10.287.110">
    <property type="entry name" value="DnaJ domain"/>
    <property type="match status" value="1"/>
</dbReference>
<evidence type="ECO:0000259" key="2">
    <source>
        <dbReference type="PROSITE" id="PS50076"/>
    </source>
</evidence>
<dbReference type="Pfam" id="PF00226">
    <property type="entry name" value="DnaJ"/>
    <property type="match status" value="1"/>
</dbReference>
<evidence type="ECO:0000313" key="3">
    <source>
        <dbReference type="EMBL" id="MBC5769296.1"/>
    </source>
</evidence>
<keyword evidence="1" id="KW-0235">DNA replication</keyword>
<reference evidence="3" key="1">
    <citation type="submission" date="2020-08" db="EMBL/GenBank/DDBJ databases">
        <title>Genome public.</title>
        <authorList>
            <person name="Liu C."/>
            <person name="Sun Q."/>
        </authorList>
    </citation>
    <scope>NUCLEOTIDE SEQUENCE</scope>
    <source>
        <strain evidence="3">BX15</strain>
    </source>
</reference>
<dbReference type="SUPFAM" id="SSF48452">
    <property type="entry name" value="TPR-like"/>
    <property type="match status" value="1"/>
</dbReference>
<evidence type="ECO:0000256" key="1">
    <source>
        <dbReference type="ARBA" id="ARBA00022705"/>
    </source>
</evidence>
<dbReference type="CDD" id="cd06257">
    <property type="entry name" value="DnaJ"/>
    <property type="match status" value="1"/>
</dbReference>
<dbReference type="Proteomes" id="UP000620327">
    <property type="component" value="Unassembled WGS sequence"/>
</dbReference>
<dbReference type="Gene3D" id="1.25.40.10">
    <property type="entry name" value="Tetratricopeptide repeat domain"/>
    <property type="match status" value="1"/>
</dbReference>
<dbReference type="AlphaFoldDB" id="A0A923S685"/>
<dbReference type="InterPro" id="IPR011990">
    <property type="entry name" value="TPR-like_helical_dom_sf"/>
</dbReference>
<dbReference type="InterPro" id="IPR001623">
    <property type="entry name" value="DnaJ_domain"/>
</dbReference>
<dbReference type="GO" id="GO:0006260">
    <property type="term" value="P:DNA replication"/>
    <property type="evidence" value="ECO:0007669"/>
    <property type="project" value="UniProtKB-KW"/>
</dbReference>
<name>A0A923S685_9FIRM</name>
<dbReference type="PANTHER" id="PTHR24074">
    <property type="entry name" value="CO-CHAPERONE PROTEIN DJLA"/>
    <property type="match status" value="1"/>
</dbReference>
<dbReference type="PROSITE" id="PS50076">
    <property type="entry name" value="DNAJ_2"/>
    <property type="match status" value="1"/>
</dbReference>
<proteinExistence type="predicted"/>
<dbReference type="SUPFAM" id="SSF46565">
    <property type="entry name" value="Chaperone J-domain"/>
    <property type="match status" value="1"/>
</dbReference>
<keyword evidence="4" id="KW-1185">Reference proteome</keyword>
<sequence>MNDPYEVLGVPRTATDEEIKKAYRNLARKYHPDNYHDSPLADLAQEKMKDINAAYEQITKERSGRGDSPAGGYRQNAYGGYGGQSYSGGDSVFQQVRYAIQLGDLGRAEALLTNYSNHNAEWNFLKGVVCARRGWMDEAKRYYETACQMDPGNLEYQRALDYMENGPRQAYTPGGTTFGTELCGSNLCLPMCCLWSLCSGSVPICCYC</sequence>
<feature type="domain" description="J" evidence="2">
    <location>
        <begin position="3"/>
        <end position="82"/>
    </location>
</feature>
<dbReference type="InterPro" id="IPR036869">
    <property type="entry name" value="J_dom_sf"/>
</dbReference>